<protein>
    <submittedName>
        <fullName evidence="1">Nucleotidyltransferase domain-containing protein</fullName>
    </submittedName>
</protein>
<dbReference type="PANTHER" id="PTHR34817:SF2">
    <property type="entry name" value="NUCLEOTIDYLTRANSFERASE"/>
    <property type="match status" value="1"/>
</dbReference>
<dbReference type="Pfam" id="PF10127">
    <property type="entry name" value="RlaP"/>
    <property type="match status" value="1"/>
</dbReference>
<comment type="caution">
    <text evidence="1">The sequence shown here is derived from an EMBL/GenBank/DDBJ whole genome shotgun (WGS) entry which is preliminary data.</text>
</comment>
<dbReference type="Proteomes" id="UP000725649">
    <property type="component" value="Unassembled WGS sequence"/>
</dbReference>
<dbReference type="PANTHER" id="PTHR34817">
    <property type="entry name" value="NUCLEOTIDYLTRANSFERASE"/>
    <property type="match status" value="1"/>
</dbReference>
<dbReference type="EMBL" id="SUVG01000001">
    <property type="protein sequence ID" value="MBE6420539.1"/>
    <property type="molecule type" value="Genomic_DNA"/>
</dbReference>
<evidence type="ECO:0000313" key="1">
    <source>
        <dbReference type="EMBL" id="MBE6420539.1"/>
    </source>
</evidence>
<accession>A0A928DP50</accession>
<organism evidence="1 2">
    <name type="scientific">Candidatus Avelusimicrobium gallicola</name>
    <dbReference type="NCBI Taxonomy" id="2562704"/>
    <lineage>
        <taxon>Bacteria</taxon>
        <taxon>Pseudomonadati</taxon>
        <taxon>Elusimicrobiota</taxon>
        <taxon>Elusimicrobia</taxon>
        <taxon>Elusimicrobiales</taxon>
        <taxon>Elusimicrobiaceae</taxon>
        <taxon>Candidatus Avelusimicrobium</taxon>
    </lineage>
</organism>
<name>A0A928DP50_9BACT</name>
<dbReference type="AlphaFoldDB" id="A0A928DP50"/>
<reference evidence="1" key="1">
    <citation type="submission" date="2019-04" db="EMBL/GenBank/DDBJ databases">
        <title>Evolution of Biomass-Degrading Anaerobic Consortia Revealed by Metagenomics.</title>
        <authorList>
            <person name="Peng X."/>
        </authorList>
    </citation>
    <scope>NUCLEOTIDE SEQUENCE</scope>
    <source>
        <strain evidence="1">SIG66</strain>
    </source>
</reference>
<dbReference type="InterPro" id="IPR018775">
    <property type="entry name" value="RlaP"/>
</dbReference>
<evidence type="ECO:0000313" key="2">
    <source>
        <dbReference type="Proteomes" id="UP000725649"/>
    </source>
</evidence>
<proteinExistence type="predicted"/>
<sequence length="253" mass="29937">MKKSIIKKLEELEKEHHIKIFHAVESGSRAWGFASQDSDYDVRFLYYHRPEWYFSVSKQADNIVKMEEHNLLDFAGWELKKTLLLLIKGNMSLYEWIQSPIVYKQSKEFETLKALAQEFYNPKALLFSYVGLAENNYKAYADREKPKLKKYLYILRTLAACRWIEQQQTPPPIEMDNLKEVFRKDSLIWDFLNHLIEDKKKGTELGVIDSPALINRWIEEQLAYYTNFANSLPDLVKDTVPLSNFFYKTVMGQ</sequence>
<gene>
    <name evidence="1" type="ORF">E7027_00080</name>
</gene>